<keyword evidence="3" id="KW-1185">Reference proteome</keyword>
<evidence type="ECO:0000313" key="3">
    <source>
        <dbReference type="Proteomes" id="UP000002279"/>
    </source>
</evidence>
<dbReference type="eggNOG" id="ENOG502RZWR">
    <property type="taxonomic scope" value="Eukaryota"/>
</dbReference>
<dbReference type="GeneTree" id="ENSGT00390000011144"/>
<organism evidence="2 3">
    <name type="scientific">Ornithorhynchus anatinus</name>
    <name type="common">Duckbill platypus</name>
    <dbReference type="NCBI Taxonomy" id="9258"/>
    <lineage>
        <taxon>Eukaryota</taxon>
        <taxon>Metazoa</taxon>
        <taxon>Chordata</taxon>
        <taxon>Craniata</taxon>
        <taxon>Vertebrata</taxon>
        <taxon>Euteleostomi</taxon>
        <taxon>Mammalia</taxon>
        <taxon>Monotremata</taxon>
        <taxon>Ornithorhynchidae</taxon>
        <taxon>Ornithorhynchus</taxon>
    </lineage>
</organism>
<sequence>MDVYRNLLSLAKERRDRKIPPELPWTPAFERESSGQLSPDCGFPSSTCAFLDGDLSFACCSGDLLKGSRPACRRSPRLLTNGYYVLTGDSFLSDEDGNVTLSPSRTTVIYKENSVRIFRRKKKLRRSLASLLDLSDDDAWLHGGVCIDADSPVGEAGWVRRDDGQDLCLFHARGDTDSSAEPRPWVPDEAAEALAESSASSNAVLGLPRGKSSASFLPSPPVVPRDLQGRTLGPSDSNSLRNVFYQVIMLTTCFIISLCARCWLGGLFASLLIFPLMLTLICCSKFEKSFPSSLVGRRVNISGGWCNRRRGEVGGSPWKFEMREEEEPETGREVGQGRGEGWRWESPRPKSQPEDPPVPQRAQSRWSNGQTKARIE</sequence>
<dbReference type="STRING" id="9258.ENSOANP00000030124"/>
<feature type="compositionally biased region" description="Basic and acidic residues" evidence="1">
    <location>
        <begin position="340"/>
        <end position="353"/>
    </location>
</feature>
<dbReference type="OMA" id="FMINANE"/>
<dbReference type="HOGENOM" id="CLU_084224_0_0_1"/>
<reference evidence="2 3" key="1">
    <citation type="journal article" date="2008" name="Nature">
        <title>Genome analysis of the platypus reveals unique signatures of evolution.</title>
        <authorList>
            <person name="Warren W.C."/>
            <person name="Hillier L.W."/>
            <person name="Marshall Graves J.A."/>
            <person name="Birney E."/>
            <person name="Ponting C.P."/>
            <person name="Grutzner F."/>
            <person name="Belov K."/>
            <person name="Miller W."/>
            <person name="Clarke L."/>
            <person name="Chinwalla A.T."/>
            <person name="Yang S.P."/>
            <person name="Heger A."/>
            <person name="Locke D.P."/>
            <person name="Miethke P."/>
            <person name="Waters P.D."/>
            <person name="Veyrunes F."/>
            <person name="Fulton L."/>
            <person name="Fulton B."/>
            <person name="Graves T."/>
            <person name="Wallis J."/>
            <person name="Puente X.S."/>
            <person name="Lopez-Otin C."/>
            <person name="Ordonez G.R."/>
            <person name="Eichler E.E."/>
            <person name="Chen L."/>
            <person name="Cheng Z."/>
            <person name="Deakin J.E."/>
            <person name="Alsop A."/>
            <person name="Thompson K."/>
            <person name="Kirby P."/>
            <person name="Papenfuss A.T."/>
            <person name="Wakefield M.J."/>
            <person name="Olender T."/>
            <person name="Lancet D."/>
            <person name="Huttley G.A."/>
            <person name="Smit A.F."/>
            <person name="Pask A."/>
            <person name="Temple-Smith P."/>
            <person name="Batzer M.A."/>
            <person name="Walker J.A."/>
            <person name="Konkel M.K."/>
            <person name="Harris R.S."/>
            <person name="Whittington C.M."/>
            <person name="Wong E.S."/>
            <person name="Gemmell N.J."/>
            <person name="Buschiazzo E."/>
            <person name="Vargas Jentzsch I.M."/>
            <person name="Merkel A."/>
            <person name="Schmitz J."/>
            <person name="Zemann A."/>
            <person name="Churakov G."/>
            <person name="Kriegs J.O."/>
            <person name="Brosius J."/>
            <person name="Murchison E.P."/>
            <person name="Sachidanandam R."/>
            <person name="Smith C."/>
            <person name="Hannon G.J."/>
            <person name="Tsend-Ayush E."/>
            <person name="McMillan D."/>
            <person name="Attenborough R."/>
            <person name="Rens W."/>
            <person name="Ferguson-Smith M."/>
            <person name="Lefevre C.M."/>
            <person name="Sharp J.A."/>
            <person name="Nicholas K.R."/>
            <person name="Ray D.A."/>
            <person name="Kube M."/>
            <person name="Reinhardt R."/>
            <person name="Pringle T.H."/>
            <person name="Taylor J."/>
            <person name="Jones R.C."/>
            <person name="Nixon B."/>
            <person name="Dacheux J.L."/>
            <person name="Niwa H."/>
            <person name="Sekita Y."/>
            <person name="Huang X."/>
            <person name="Stark A."/>
            <person name="Kheradpour P."/>
            <person name="Kellis M."/>
            <person name="Flicek P."/>
            <person name="Chen Y."/>
            <person name="Webber C."/>
            <person name="Hardison R."/>
            <person name="Nelson J."/>
            <person name="Hallsworth-Pepin K."/>
            <person name="Delehaunty K."/>
            <person name="Markovic C."/>
            <person name="Minx P."/>
            <person name="Feng Y."/>
            <person name="Kremitzki C."/>
            <person name="Mitreva M."/>
            <person name="Glasscock J."/>
            <person name="Wylie T."/>
            <person name="Wohldmann P."/>
            <person name="Thiru P."/>
            <person name="Nhan M.N."/>
            <person name="Pohl C.S."/>
            <person name="Smith S.M."/>
            <person name="Hou S."/>
            <person name="Nefedov M."/>
            <person name="de Jong P.J."/>
            <person name="Renfree M.B."/>
            <person name="Mardis E.R."/>
            <person name="Wilson R.K."/>
        </authorList>
    </citation>
    <scope>NUCLEOTIDE SEQUENCE [LARGE SCALE GENOMIC DNA]</scope>
    <source>
        <strain evidence="2 3">Glennie</strain>
    </source>
</reference>
<dbReference type="PANTHER" id="PTHR35255:SF1">
    <property type="entry name" value="TRANSMEMBRANE PROTEIN 71"/>
    <property type="match status" value="1"/>
</dbReference>
<dbReference type="OrthoDB" id="8961338at2759"/>
<dbReference type="GeneID" id="100077020"/>
<dbReference type="AlphaFoldDB" id="K7E9B7"/>
<dbReference type="PANTHER" id="PTHR35255">
    <property type="entry name" value="TRANSMEMBRANE PROTEIN 71"/>
    <property type="match status" value="1"/>
</dbReference>
<dbReference type="CTD" id="137835"/>
<name>K7E9B7_ORNAN</name>
<dbReference type="Bgee" id="ENSOANG00000030173">
    <property type="expression patterns" value="Expressed in heart and 6 other cell types or tissues"/>
</dbReference>
<feature type="region of interest" description="Disordered" evidence="1">
    <location>
        <begin position="319"/>
        <end position="376"/>
    </location>
</feature>
<evidence type="ECO:0000313" key="2">
    <source>
        <dbReference type="Ensembl" id="ENSOANP00000030124.2"/>
    </source>
</evidence>
<dbReference type="InterPro" id="IPR027975">
    <property type="entry name" value="TMEM71"/>
</dbReference>
<dbReference type="FunCoup" id="K7E9B7">
    <property type="interactions" value="199"/>
</dbReference>
<dbReference type="InParanoid" id="K7E9B7"/>
<proteinExistence type="predicted"/>
<reference evidence="2" key="3">
    <citation type="submission" date="2025-09" db="UniProtKB">
        <authorList>
            <consortium name="Ensembl"/>
        </authorList>
    </citation>
    <scope>IDENTIFICATION</scope>
    <source>
        <strain evidence="2">Glennie</strain>
    </source>
</reference>
<dbReference type="Proteomes" id="UP000002279">
    <property type="component" value="Chromosome 4"/>
</dbReference>
<dbReference type="RefSeq" id="XP_007659203.2">
    <property type="nucleotide sequence ID" value="XM_007661013.3"/>
</dbReference>
<evidence type="ECO:0000256" key="1">
    <source>
        <dbReference type="SAM" id="MobiDB-lite"/>
    </source>
</evidence>
<gene>
    <name evidence="2" type="primary">TMEM71</name>
</gene>
<dbReference type="KEGG" id="oaa:100077020"/>
<protein>
    <submittedName>
        <fullName evidence="2">Transmembrane protein 71</fullName>
    </submittedName>
</protein>
<feature type="compositionally biased region" description="Polar residues" evidence="1">
    <location>
        <begin position="361"/>
        <end position="376"/>
    </location>
</feature>
<reference evidence="2" key="2">
    <citation type="submission" date="2025-08" db="UniProtKB">
        <authorList>
            <consortium name="Ensembl"/>
        </authorList>
    </citation>
    <scope>IDENTIFICATION</scope>
    <source>
        <strain evidence="2">Glennie</strain>
    </source>
</reference>
<dbReference type="Ensembl" id="ENSOANT00000039368.2">
    <property type="protein sequence ID" value="ENSOANP00000030124.2"/>
    <property type="gene ID" value="ENSOANG00000030173.2"/>
</dbReference>
<accession>K7E9B7</accession>
<dbReference type="Pfam" id="PF15121">
    <property type="entry name" value="TMEM71"/>
    <property type="match status" value="1"/>
</dbReference>